<proteinExistence type="predicted"/>
<dbReference type="Proteomes" id="UP000176944">
    <property type="component" value="Chromosome"/>
</dbReference>
<evidence type="ECO:0008006" key="3">
    <source>
        <dbReference type="Google" id="ProtNLM"/>
    </source>
</evidence>
<sequence>MEASDKFKRSLKKLAKVHGNGFVELVTQVLEDLRKDPYPRNSHQEPLPKKSKLPQGWTFHKLEFRFAKGASGQIRLMYLVNTTTSVIKLVWIYTHQKFDKRPDEKALKSVIQVILED</sequence>
<protein>
    <recommendedName>
        <fullName evidence="3">Addiction module toxin RelE</fullName>
    </recommendedName>
</protein>
<dbReference type="EMBL" id="CP017708">
    <property type="protein sequence ID" value="AOY83525.1"/>
    <property type="molecule type" value="Genomic_DNA"/>
</dbReference>
<reference evidence="2" key="1">
    <citation type="submission" date="2016-10" db="EMBL/GenBank/DDBJ databases">
        <title>Comparative genomics uncovers the prolific and rare metabolic potential of the cyanobacterial genus Moorea.</title>
        <authorList>
            <person name="Leao T."/>
            <person name="Castelao G."/>
            <person name="Korobeynikov A."/>
            <person name="Monroe E.A."/>
            <person name="Podell S."/>
            <person name="Glukhov E."/>
            <person name="Allen E."/>
            <person name="Gerwick W.H."/>
            <person name="Gerwick L."/>
        </authorList>
    </citation>
    <scope>NUCLEOTIDE SEQUENCE [LARGE SCALE GENOMIC DNA]</scope>
    <source>
        <strain evidence="2">JHB</strain>
    </source>
</reference>
<gene>
    <name evidence="1" type="ORF">BJP36_30035</name>
</gene>
<name>A0A1D9G7Q9_MOOP1</name>
<organism evidence="1 2">
    <name type="scientific">Moorena producens (strain JHB)</name>
    <dbReference type="NCBI Taxonomy" id="1454205"/>
    <lineage>
        <taxon>Bacteria</taxon>
        <taxon>Bacillati</taxon>
        <taxon>Cyanobacteriota</taxon>
        <taxon>Cyanophyceae</taxon>
        <taxon>Coleofasciculales</taxon>
        <taxon>Coleofasciculaceae</taxon>
        <taxon>Moorena</taxon>
    </lineage>
</organism>
<evidence type="ECO:0000313" key="2">
    <source>
        <dbReference type="Proteomes" id="UP000176944"/>
    </source>
</evidence>
<accession>A0A1D9G7Q9</accession>
<dbReference type="InterPro" id="IPR035093">
    <property type="entry name" value="RelE/ParE_toxin_dom_sf"/>
</dbReference>
<dbReference type="AlphaFoldDB" id="A0A1D9G7Q9"/>
<dbReference type="Gene3D" id="3.30.2310.20">
    <property type="entry name" value="RelE-like"/>
    <property type="match status" value="1"/>
</dbReference>
<evidence type="ECO:0000313" key="1">
    <source>
        <dbReference type="EMBL" id="AOY83525.1"/>
    </source>
</evidence>